<feature type="compositionally biased region" description="Low complexity" evidence="1">
    <location>
        <begin position="37"/>
        <end position="57"/>
    </location>
</feature>
<feature type="transmembrane region" description="Helical" evidence="2">
    <location>
        <begin position="287"/>
        <end position="305"/>
    </location>
</feature>
<dbReference type="EMBL" id="NRHC01000043">
    <property type="protein sequence ID" value="RIY32883.1"/>
    <property type="molecule type" value="Genomic_DNA"/>
</dbReference>
<dbReference type="RefSeq" id="WP_119525051.1">
    <property type="nucleotide sequence ID" value="NZ_NRHC01000043.1"/>
</dbReference>
<reference evidence="3 4" key="1">
    <citation type="submission" date="2017-08" db="EMBL/GenBank/DDBJ databases">
        <title>Reclassification of Bisgaard taxon 37 and 44.</title>
        <authorList>
            <person name="Christensen H."/>
        </authorList>
    </citation>
    <scope>NUCLEOTIDE SEQUENCE [LARGE SCALE GENOMIC DNA]</scope>
    <source>
        <strain evidence="3 4">B96_3</strain>
    </source>
</reference>
<evidence type="ECO:0000256" key="1">
    <source>
        <dbReference type="SAM" id="MobiDB-lite"/>
    </source>
</evidence>
<feature type="compositionally biased region" description="Polar residues" evidence="1">
    <location>
        <begin position="239"/>
        <end position="249"/>
    </location>
</feature>
<evidence type="ECO:0000256" key="2">
    <source>
        <dbReference type="SAM" id="Phobius"/>
    </source>
</evidence>
<keyword evidence="2" id="KW-1133">Transmembrane helix</keyword>
<keyword evidence="4" id="KW-1185">Reference proteome</keyword>
<evidence type="ECO:0000313" key="4">
    <source>
        <dbReference type="Proteomes" id="UP000265691"/>
    </source>
</evidence>
<keyword evidence="2" id="KW-0812">Transmembrane</keyword>
<organism evidence="3 4">
    <name type="scientific">Psittacicella hinzii</name>
    <dbReference type="NCBI Taxonomy" id="2028575"/>
    <lineage>
        <taxon>Bacteria</taxon>
        <taxon>Pseudomonadati</taxon>
        <taxon>Pseudomonadota</taxon>
        <taxon>Gammaproteobacteria</taxon>
        <taxon>Pasteurellales</taxon>
        <taxon>Psittacicellaceae</taxon>
        <taxon>Psittacicella</taxon>
    </lineage>
</organism>
<proteinExistence type="predicted"/>
<feature type="region of interest" description="Disordered" evidence="1">
    <location>
        <begin position="216"/>
        <end position="281"/>
    </location>
</feature>
<protein>
    <submittedName>
        <fullName evidence="3">Uncharacterized protein</fullName>
    </submittedName>
</protein>
<comment type="caution">
    <text evidence="3">The sequence shown here is derived from an EMBL/GenBank/DDBJ whole genome shotgun (WGS) entry which is preliminary data.</text>
</comment>
<accession>A0A3A1Y3R2</accession>
<sequence length="306" mass="34271">MTQSVSTIQQDLEKLYTHIYEIKTSLQAVVERTNSSTDLTSSTSSINSTKSSNSTLTAKEQNELETLIEESLNEFNQLLLLSKVNNKHNSDLIDTLVRSHLAEKKELALATKNVDELKETIKQLNAEIYDLKMRTEELSRDYVKQMLVEQTPQTSSADKEKITLLEKQLAYEQAKVKDLMQKIIFLTSKHNGLAVSTEKAESIEKDKQVATADVAKVEEDTAADTSSHTTETTKPRVEQQLSEQNTETASQKDDSVINSAQQSSTQSEEEKTQSAVESANDESNQRVGKILLLIIFAIFLFGIIYS</sequence>
<dbReference type="AlphaFoldDB" id="A0A3A1Y3R2"/>
<feature type="region of interest" description="Disordered" evidence="1">
    <location>
        <begin position="37"/>
        <end position="58"/>
    </location>
</feature>
<dbReference type="Proteomes" id="UP000265691">
    <property type="component" value="Unassembled WGS sequence"/>
</dbReference>
<evidence type="ECO:0000313" key="3">
    <source>
        <dbReference type="EMBL" id="RIY32883.1"/>
    </source>
</evidence>
<gene>
    <name evidence="3" type="ORF">CKF54_04105</name>
</gene>
<keyword evidence="2" id="KW-0472">Membrane</keyword>
<name>A0A3A1Y3R2_9GAMM</name>